<evidence type="ECO:0000259" key="1">
    <source>
        <dbReference type="PROSITE" id="PS50878"/>
    </source>
</evidence>
<organism evidence="2 3">
    <name type="scientific">Sporomusa acidovorans (strain ATCC 49682 / DSM 3132 / Mol)</name>
    <dbReference type="NCBI Taxonomy" id="1123286"/>
    <lineage>
        <taxon>Bacteria</taxon>
        <taxon>Bacillati</taxon>
        <taxon>Bacillota</taxon>
        <taxon>Negativicutes</taxon>
        <taxon>Selenomonadales</taxon>
        <taxon>Sporomusaceae</taxon>
        <taxon>Sporomusa</taxon>
    </lineage>
</organism>
<dbReference type="InterPro" id="IPR051083">
    <property type="entry name" value="GrpII_Intron_Splice-Mob/Def"/>
</dbReference>
<dbReference type="PANTHER" id="PTHR34047:SF8">
    <property type="entry name" value="PROTEIN YKFC"/>
    <property type="match status" value="1"/>
</dbReference>
<gene>
    <name evidence="2" type="ORF">SPACI_038010</name>
</gene>
<dbReference type="PROSITE" id="PS50878">
    <property type="entry name" value="RT_POL"/>
    <property type="match status" value="1"/>
</dbReference>
<sequence>MADKVVQRAAADILEVIYEQDFLPNSYGYRPNRGPQMAVRDLTRELQLGRYNYVVEADIRGYFDNIDHEWLIKMLEQRIDDQAFIRLIRKWLNAGIFERDGRILHPITGTPQGGIVSPILANVCLHYALDLWFEKVVKPRCEGMAYLCRFADDFVCAFQYKRDAERFYGVLGKRLGKFSLEIAPEKTRMMAFDPFHKDNSFEFLGFEFKWGLSRKGRNIVKRRTSRKKLRKSVANLKAWCKGIRSNRPREIFKQLNSKLRGYFNYYGIIGNSLSIVQFYWHAKRNLFKWLNRRSQRKSLDWEAFNKLWERFRVPKPRITESRQLALNI</sequence>
<feature type="domain" description="Reverse transcriptase" evidence="1">
    <location>
        <begin position="1"/>
        <end position="208"/>
    </location>
</feature>
<dbReference type="InterPro" id="IPR000477">
    <property type="entry name" value="RT_dom"/>
</dbReference>
<dbReference type="CDD" id="cd01651">
    <property type="entry name" value="RT_G2_intron"/>
    <property type="match status" value="1"/>
</dbReference>
<dbReference type="InterPro" id="IPR013597">
    <property type="entry name" value="Mat_intron_G2"/>
</dbReference>
<evidence type="ECO:0000313" key="2">
    <source>
        <dbReference type="EMBL" id="XFO73694.1"/>
    </source>
</evidence>
<reference evidence="2" key="1">
    <citation type="submission" date="2024-05" db="EMBL/GenBank/DDBJ databases">
        <title>Isolation and characterization of Sporomusa carbonis sp. nov., a carboxydotrophic hydrogenogen in the genus of Sporomusa isolated from a charcoal burning pile.</title>
        <authorList>
            <person name="Boeer T."/>
            <person name="Rosenbaum F."/>
            <person name="Eysell L."/>
            <person name="Mueller V."/>
            <person name="Daniel R."/>
            <person name="Poehlein A."/>
        </authorList>
    </citation>
    <scope>NUCLEOTIDE SEQUENCE [LARGE SCALE GENOMIC DNA]</scope>
    <source>
        <strain evidence="2">DSM 3132</strain>
    </source>
</reference>
<dbReference type="EMBL" id="CP155571">
    <property type="protein sequence ID" value="XFO73694.1"/>
    <property type="molecule type" value="Genomic_DNA"/>
</dbReference>
<accession>A0ABZ3J6L1</accession>
<dbReference type="InterPro" id="IPR043502">
    <property type="entry name" value="DNA/RNA_pol_sf"/>
</dbReference>
<dbReference type="Pfam" id="PF08388">
    <property type="entry name" value="GIIM"/>
    <property type="match status" value="1"/>
</dbReference>
<name>A0ABZ3J6L1_SPOA4</name>
<dbReference type="Pfam" id="PF00078">
    <property type="entry name" value="RVT_1"/>
    <property type="match status" value="1"/>
</dbReference>
<proteinExistence type="predicted"/>
<protein>
    <recommendedName>
        <fullName evidence="1">Reverse transcriptase domain-containing protein</fullName>
    </recommendedName>
</protein>
<evidence type="ECO:0000313" key="3">
    <source>
        <dbReference type="Proteomes" id="UP000216052"/>
    </source>
</evidence>
<dbReference type="PANTHER" id="PTHR34047">
    <property type="entry name" value="NUCLEAR INTRON MATURASE 1, MITOCHONDRIAL-RELATED"/>
    <property type="match status" value="1"/>
</dbReference>
<dbReference type="Proteomes" id="UP000216052">
    <property type="component" value="Chromosome"/>
</dbReference>
<dbReference type="SUPFAM" id="SSF56672">
    <property type="entry name" value="DNA/RNA polymerases"/>
    <property type="match status" value="1"/>
</dbReference>
<keyword evidence="3" id="KW-1185">Reference proteome</keyword>